<organism evidence="1 2">
    <name type="scientific">Linnemannia exigua</name>
    <dbReference type="NCBI Taxonomy" id="604196"/>
    <lineage>
        <taxon>Eukaryota</taxon>
        <taxon>Fungi</taxon>
        <taxon>Fungi incertae sedis</taxon>
        <taxon>Mucoromycota</taxon>
        <taxon>Mortierellomycotina</taxon>
        <taxon>Mortierellomycetes</taxon>
        <taxon>Mortierellales</taxon>
        <taxon>Mortierellaceae</taxon>
        <taxon>Linnemannia</taxon>
    </lineage>
</organism>
<keyword evidence="2" id="KW-1185">Reference proteome</keyword>
<reference evidence="1" key="1">
    <citation type="journal article" date="2020" name="Fungal Divers.">
        <title>Resolving the Mortierellaceae phylogeny through synthesis of multi-gene phylogenetics and phylogenomics.</title>
        <authorList>
            <person name="Vandepol N."/>
            <person name="Liber J."/>
            <person name="Desiro A."/>
            <person name="Na H."/>
            <person name="Kennedy M."/>
            <person name="Barry K."/>
            <person name="Grigoriev I.V."/>
            <person name="Miller A.N."/>
            <person name="O'Donnell K."/>
            <person name="Stajich J.E."/>
            <person name="Bonito G."/>
        </authorList>
    </citation>
    <scope>NUCLEOTIDE SEQUENCE</scope>
    <source>
        <strain evidence="1">NRRL 28262</strain>
    </source>
</reference>
<name>A0AAD4D1B2_9FUNG</name>
<gene>
    <name evidence="1" type="ORF">BGZ95_008864</name>
</gene>
<protein>
    <submittedName>
        <fullName evidence="1">Uncharacterized protein</fullName>
    </submittedName>
</protein>
<feature type="non-terminal residue" evidence="1">
    <location>
        <position position="1"/>
    </location>
</feature>
<accession>A0AAD4D1B2</accession>
<proteinExistence type="predicted"/>
<evidence type="ECO:0000313" key="1">
    <source>
        <dbReference type="EMBL" id="KAG0247256.1"/>
    </source>
</evidence>
<dbReference type="EMBL" id="JAAAIL010004873">
    <property type="protein sequence ID" value="KAG0247256.1"/>
    <property type="molecule type" value="Genomic_DNA"/>
</dbReference>
<comment type="caution">
    <text evidence="1">The sequence shown here is derived from an EMBL/GenBank/DDBJ whole genome shotgun (WGS) entry which is preliminary data.</text>
</comment>
<dbReference type="Proteomes" id="UP001194580">
    <property type="component" value="Unassembled WGS sequence"/>
</dbReference>
<sequence>LLPKRFAYRPDKLVNVAITPPIISSRQLTRQLTRQNTILLQSTSASSAEKGQFQQSIALFDDFIKAMQNGQKEHAD</sequence>
<dbReference type="AlphaFoldDB" id="A0AAD4D1B2"/>
<evidence type="ECO:0000313" key="2">
    <source>
        <dbReference type="Proteomes" id="UP001194580"/>
    </source>
</evidence>
<feature type="non-terminal residue" evidence="1">
    <location>
        <position position="76"/>
    </location>
</feature>